<organism evidence="1 2">
    <name type="scientific">Peronospora matthiolae</name>
    <dbReference type="NCBI Taxonomy" id="2874970"/>
    <lineage>
        <taxon>Eukaryota</taxon>
        <taxon>Sar</taxon>
        <taxon>Stramenopiles</taxon>
        <taxon>Oomycota</taxon>
        <taxon>Peronosporomycetes</taxon>
        <taxon>Peronosporales</taxon>
        <taxon>Peronosporaceae</taxon>
        <taxon>Peronospora</taxon>
    </lineage>
</organism>
<protein>
    <submittedName>
        <fullName evidence="1">Uncharacterized protein</fullName>
    </submittedName>
</protein>
<gene>
    <name evidence="1" type="ORF">PM001_LOCUS142</name>
</gene>
<comment type="caution">
    <text evidence="1">The sequence shown here is derived from an EMBL/GenBank/DDBJ whole genome shotgun (WGS) entry which is preliminary data.</text>
</comment>
<dbReference type="EMBL" id="CAKLBY020000003">
    <property type="protein sequence ID" value="CAK7891233.1"/>
    <property type="molecule type" value="Genomic_DNA"/>
</dbReference>
<evidence type="ECO:0000313" key="2">
    <source>
        <dbReference type="Proteomes" id="UP001162060"/>
    </source>
</evidence>
<proteinExistence type="predicted"/>
<accession>A0AAV1T0Z1</accession>
<name>A0AAV1T0Z1_9STRA</name>
<dbReference type="AlphaFoldDB" id="A0AAV1T0Z1"/>
<evidence type="ECO:0000313" key="1">
    <source>
        <dbReference type="EMBL" id="CAK7891233.1"/>
    </source>
</evidence>
<sequence length="75" mass="7589">MVTVTDEMGSTKLLVDAAKVDNELTVVAVDCGEVTGSPSDADNVADALTVVAVDGVIAIVLPTDEANVADETTVK</sequence>
<reference evidence="1" key="1">
    <citation type="submission" date="2024-01" db="EMBL/GenBank/DDBJ databases">
        <authorList>
            <person name="Webb A."/>
        </authorList>
    </citation>
    <scope>NUCLEOTIDE SEQUENCE</scope>
    <source>
        <strain evidence="1">Pm1</strain>
    </source>
</reference>
<dbReference type="Proteomes" id="UP001162060">
    <property type="component" value="Unassembled WGS sequence"/>
</dbReference>